<organism evidence="1">
    <name type="scientific">Riptortus pedestris</name>
    <name type="common">Bean bug</name>
    <dbReference type="NCBI Taxonomy" id="329032"/>
    <lineage>
        <taxon>Eukaryota</taxon>
        <taxon>Metazoa</taxon>
        <taxon>Ecdysozoa</taxon>
        <taxon>Arthropoda</taxon>
        <taxon>Hexapoda</taxon>
        <taxon>Insecta</taxon>
        <taxon>Pterygota</taxon>
        <taxon>Neoptera</taxon>
        <taxon>Paraneoptera</taxon>
        <taxon>Hemiptera</taxon>
        <taxon>Heteroptera</taxon>
        <taxon>Panheteroptera</taxon>
        <taxon>Pentatomomorpha</taxon>
        <taxon>Coreoidea</taxon>
        <taxon>Alydidae</taxon>
        <taxon>Riptortus</taxon>
    </lineage>
</organism>
<reference evidence="1" key="1">
    <citation type="journal article" date="2013" name="PLoS ONE">
        <title>Gene expression in gut symbiotic organ of stinkbug affected by extracellular bacterial symbiont.</title>
        <authorList>
            <person name="Futahashi R."/>
            <person name="Tanaka K."/>
            <person name="Tanahashi M."/>
            <person name="Nikoh N."/>
            <person name="Kikuchi Y."/>
            <person name="Lee B.L."/>
            <person name="Fukatsu T."/>
        </authorList>
    </citation>
    <scope>NUCLEOTIDE SEQUENCE</scope>
    <source>
        <tissue evidence="1">Midgut</tissue>
    </source>
</reference>
<evidence type="ECO:0000313" key="1">
    <source>
        <dbReference type="EMBL" id="BAN21459.1"/>
    </source>
</evidence>
<dbReference type="AlphaFoldDB" id="R4WEA1"/>
<name>R4WEA1_RIPPE</name>
<accession>R4WEA1</accession>
<dbReference type="EMBL" id="AK418244">
    <property type="protein sequence ID" value="BAN21459.1"/>
    <property type="molecule type" value="mRNA"/>
</dbReference>
<sequence length="131" mass="14462">MDKGEQLATVLVKELIRNGLVAIVAHTTGGVMKPVLGPEARHLVTAGITFISACKQSELTWEQFRQVKSWKELGKIVVNVAAELLLENIDLFIQLALRIAKFISGLFTKPVHQQSISYKKQGTGSQDSFEN</sequence>
<protein>
    <submittedName>
        <fullName evidence="1">Unkown protein</fullName>
    </submittedName>
</protein>
<proteinExistence type="evidence at transcript level"/>